<comment type="caution">
    <text evidence="1">The sequence shown here is derived from an EMBL/GenBank/DDBJ whole genome shotgun (WGS) entry which is preliminary data.</text>
</comment>
<gene>
    <name evidence="1" type="ORF">EUAN_23190</name>
</gene>
<name>A0A1S1V485_9FIRM</name>
<dbReference type="STRING" id="39480.EUAN_23190"/>
<dbReference type="AlphaFoldDB" id="A0A1S1V485"/>
<dbReference type="InterPro" id="IPR036551">
    <property type="entry name" value="Flavin_trans-like"/>
</dbReference>
<sequence>MKKYSLTSDVIDELVHKISKGRPVKADVLKPSFNSSNSHILVVFTGTDYGLNERLAELINAKKNYGFSYDIGFSFSGAMVIGEKGIEEIIKSLNPRNVYYEEDQLIFEKVISGVEGVIVPMSTQDTVSKLATGIQDSFISTLLWQTIWRGKPVLMDFEDVVHYKGTESKSEGQRRILERNISEVIGLGVVEVRKEDYVVGMLNEFKNANIEMESSRSSVSAKSIDIRTDIPKILTSKDLLDLVGDKKSFKVPSTTIVTPLAIDTAKEKGIEIIKE</sequence>
<proteinExistence type="predicted"/>
<evidence type="ECO:0000313" key="1">
    <source>
        <dbReference type="EMBL" id="OHW61328.1"/>
    </source>
</evidence>
<protein>
    <recommendedName>
        <fullName evidence="3">Flavoprotein</fullName>
    </recommendedName>
</protein>
<dbReference type="OrthoDB" id="1706434at2"/>
<reference evidence="1 2" key="1">
    <citation type="submission" date="2016-09" db="EMBL/GenBank/DDBJ databases">
        <title>Genome sequence of Eubacterium angustum.</title>
        <authorList>
            <person name="Poehlein A."/>
            <person name="Daniel R."/>
        </authorList>
    </citation>
    <scope>NUCLEOTIDE SEQUENCE [LARGE SCALE GENOMIC DNA]</scope>
    <source>
        <strain evidence="1 2">DSM 1989</strain>
    </source>
</reference>
<dbReference type="EMBL" id="MKIE01000016">
    <property type="protein sequence ID" value="OHW61328.1"/>
    <property type="molecule type" value="Genomic_DNA"/>
</dbReference>
<dbReference type="Proteomes" id="UP000180254">
    <property type="component" value="Unassembled WGS sequence"/>
</dbReference>
<evidence type="ECO:0008006" key="3">
    <source>
        <dbReference type="Google" id="ProtNLM"/>
    </source>
</evidence>
<dbReference type="GO" id="GO:0003824">
    <property type="term" value="F:catalytic activity"/>
    <property type="evidence" value="ECO:0007669"/>
    <property type="project" value="InterPro"/>
</dbReference>
<accession>A0A1S1V485</accession>
<keyword evidence="2" id="KW-1185">Reference proteome</keyword>
<evidence type="ECO:0000313" key="2">
    <source>
        <dbReference type="Proteomes" id="UP000180254"/>
    </source>
</evidence>
<dbReference type="Gene3D" id="3.40.50.1950">
    <property type="entry name" value="Flavin prenyltransferase-like"/>
    <property type="match status" value="1"/>
</dbReference>
<dbReference type="RefSeq" id="WP_071064606.1">
    <property type="nucleotide sequence ID" value="NZ_MKIE01000016.1"/>
</dbReference>
<organism evidence="1 2">
    <name type="scientific">Andreesenia angusta</name>
    <dbReference type="NCBI Taxonomy" id="39480"/>
    <lineage>
        <taxon>Bacteria</taxon>
        <taxon>Bacillati</taxon>
        <taxon>Bacillota</taxon>
        <taxon>Tissierellia</taxon>
        <taxon>Tissierellales</taxon>
        <taxon>Gottschalkiaceae</taxon>
        <taxon>Andreesenia</taxon>
    </lineage>
</organism>